<keyword evidence="8" id="KW-1185">Reference proteome</keyword>
<comment type="caution">
    <text evidence="7">The sequence shown here is derived from an EMBL/GenBank/DDBJ whole genome shotgun (WGS) entry which is preliminary data.</text>
</comment>
<keyword evidence="2" id="KW-1277">Toxin-antitoxin system</keyword>
<dbReference type="GO" id="GO:0110001">
    <property type="term" value="C:toxin-antitoxin complex"/>
    <property type="evidence" value="ECO:0007669"/>
    <property type="project" value="InterPro"/>
</dbReference>
<keyword evidence="1" id="KW-0597">Phosphoprotein</keyword>
<dbReference type="GO" id="GO:0016787">
    <property type="term" value="F:hydrolase activity"/>
    <property type="evidence" value="ECO:0007669"/>
    <property type="project" value="UniProtKB-KW"/>
</dbReference>
<evidence type="ECO:0000256" key="6">
    <source>
        <dbReference type="ARBA" id="ARBA00024207"/>
    </source>
</evidence>
<dbReference type="Gene3D" id="1.20.120.580">
    <property type="entry name" value="bsu32300-like"/>
    <property type="match status" value="1"/>
</dbReference>
<dbReference type="InterPro" id="IPR051813">
    <property type="entry name" value="HepT_RNase_toxin"/>
</dbReference>
<proteinExistence type="inferred from homology"/>
<keyword evidence="5" id="KW-0378">Hydrolase</keyword>
<dbReference type="GO" id="GO:0000166">
    <property type="term" value="F:nucleotide binding"/>
    <property type="evidence" value="ECO:0007669"/>
    <property type="project" value="UniProtKB-KW"/>
</dbReference>
<evidence type="ECO:0000256" key="4">
    <source>
        <dbReference type="ARBA" id="ARBA00022741"/>
    </source>
</evidence>
<dbReference type="Pfam" id="PF01934">
    <property type="entry name" value="HepT-like"/>
    <property type="match status" value="1"/>
</dbReference>
<dbReference type="GO" id="GO:0004540">
    <property type="term" value="F:RNA nuclease activity"/>
    <property type="evidence" value="ECO:0007669"/>
    <property type="project" value="InterPro"/>
</dbReference>
<keyword evidence="4" id="KW-0547">Nucleotide-binding</keyword>
<dbReference type="PANTHER" id="PTHR34139:SF1">
    <property type="entry name" value="RNASE MJ1380-RELATED"/>
    <property type="match status" value="1"/>
</dbReference>
<dbReference type="Proteomes" id="UP000298460">
    <property type="component" value="Unassembled WGS sequence"/>
</dbReference>
<sequence length="108" mass="12511">MKDDKVFLQNILECIVKIETYTNSGKQKFMSSDLIQDAVIRNLEIVGEATKRVSQGTKEQHQEIPWRQMAGLRDVLIHDYMGISLKIVWNVVQNELPQLKTKIIELLD</sequence>
<name>A0A4Z0RD27_9FIRM</name>
<organism evidence="7 8">
    <name type="scientific">Desulfosporosinus fructosivorans</name>
    <dbReference type="NCBI Taxonomy" id="2018669"/>
    <lineage>
        <taxon>Bacteria</taxon>
        <taxon>Bacillati</taxon>
        <taxon>Bacillota</taxon>
        <taxon>Clostridia</taxon>
        <taxon>Eubacteriales</taxon>
        <taxon>Desulfitobacteriaceae</taxon>
        <taxon>Desulfosporosinus</taxon>
    </lineage>
</organism>
<protein>
    <submittedName>
        <fullName evidence="7">DUF86 domain-containing protein</fullName>
    </submittedName>
</protein>
<accession>A0A4Z0RD27</accession>
<dbReference type="AlphaFoldDB" id="A0A4Z0RD27"/>
<reference evidence="7 8" key="1">
    <citation type="submission" date="2019-03" db="EMBL/GenBank/DDBJ databases">
        <title>Draft Genome Sequence of Desulfosporosinus fructosivorans Strain 63.6F, Isolated from Marine Sediment in the Baltic Sea.</title>
        <authorList>
            <person name="Hausmann B."/>
            <person name="Vandieken V."/>
            <person name="Pjevac P."/>
            <person name="Schreck K."/>
            <person name="Herbold C.W."/>
            <person name="Loy A."/>
        </authorList>
    </citation>
    <scope>NUCLEOTIDE SEQUENCE [LARGE SCALE GENOMIC DNA]</scope>
    <source>
        <strain evidence="7 8">63.6F</strain>
    </source>
</reference>
<dbReference type="RefSeq" id="WP_135544829.1">
    <property type="nucleotide sequence ID" value="NZ_SPQQ01000001.1"/>
</dbReference>
<evidence type="ECO:0000256" key="3">
    <source>
        <dbReference type="ARBA" id="ARBA00022722"/>
    </source>
</evidence>
<evidence type="ECO:0000313" key="7">
    <source>
        <dbReference type="EMBL" id="TGE39893.1"/>
    </source>
</evidence>
<evidence type="ECO:0000256" key="2">
    <source>
        <dbReference type="ARBA" id="ARBA00022649"/>
    </source>
</evidence>
<keyword evidence="3" id="KW-0540">Nuclease</keyword>
<dbReference type="PANTHER" id="PTHR34139">
    <property type="entry name" value="UPF0331 PROTEIN MJ0127"/>
    <property type="match status" value="1"/>
</dbReference>
<evidence type="ECO:0000256" key="5">
    <source>
        <dbReference type="ARBA" id="ARBA00022801"/>
    </source>
</evidence>
<evidence type="ECO:0000256" key="1">
    <source>
        <dbReference type="ARBA" id="ARBA00022553"/>
    </source>
</evidence>
<evidence type="ECO:0000313" key="8">
    <source>
        <dbReference type="Proteomes" id="UP000298460"/>
    </source>
</evidence>
<gene>
    <name evidence="7" type="ORF">E4K67_02600</name>
</gene>
<comment type="similarity">
    <text evidence="6">Belongs to the HepT RNase toxin family.</text>
</comment>
<dbReference type="InterPro" id="IPR008201">
    <property type="entry name" value="HepT-like"/>
</dbReference>
<dbReference type="EMBL" id="SPQQ01000001">
    <property type="protein sequence ID" value="TGE39893.1"/>
    <property type="molecule type" value="Genomic_DNA"/>
</dbReference>
<dbReference type="InterPro" id="IPR037038">
    <property type="entry name" value="HepT-like_sf"/>
</dbReference>
<dbReference type="OrthoDB" id="9810538at2"/>